<protein>
    <recommendedName>
        <fullName evidence="4">Large ribosomal subunit protein uL13</fullName>
    </recommendedName>
</protein>
<dbReference type="Gene3D" id="3.90.1180.10">
    <property type="entry name" value="Ribosomal protein L13"/>
    <property type="match status" value="1"/>
</dbReference>
<dbReference type="GO" id="GO:0003729">
    <property type="term" value="F:mRNA binding"/>
    <property type="evidence" value="ECO:0007669"/>
    <property type="project" value="TreeGrafter"/>
</dbReference>
<comment type="function">
    <text evidence="4">This protein is one of the early assembly proteins of the 50S ribosomal subunit, although it is not seen to bind rRNA by itself. It is important during the early stages of 50S assembly.</text>
</comment>
<keyword evidence="6" id="KW-1185">Reference proteome</keyword>
<dbReference type="InterPro" id="IPR005823">
    <property type="entry name" value="Ribosomal_uL13_bac-type"/>
</dbReference>
<proteinExistence type="inferred from homology"/>
<accession>A0A5E6M630</accession>
<evidence type="ECO:0000256" key="4">
    <source>
        <dbReference type="HAMAP-Rule" id="MF_01366"/>
    </source>
</evidence>
<evidence type="ECO:0000256" key="3">
    <source>
        <dbReference type="ARBA" id="ARBA00023274"/>
    </source>
</evidence>
<dbReference type="CDD" id="cd00392">
    <property type="entry name" value="Ribosomal_L13"/>
    <property type="match status" value="1"/>
</dbReference>
<dbReference type="EMBL" id="CABFVA020000012">
    <property type="protein sequence ID" value="VVM04806.1"/>
    <property type="molecule type" value="Genomic_DNA"/>
</dbReference>
<reference evidence="5 6" key="1">
    <citation type="submission" date="2019-09" db="EMBL/GenBank/DDBJ databases">
        <authorList>
            <person name="Cremers G."/>
        </authorList>
    </citation>
    <scope>NUCLEOTIDE SEQUENCE [LARGE SCALE GENOMIC DNA]</scope>
    <source>
        <strain evidence="5">4A</strain>
    </source>
</reference>
<evidence type="ECO:0000256" key="1">
    <source>
        <dbReference type="ARBA" id="ARBA00006227"/>
    </source>
</evidence>
<evidence type="ECO:0000256" key="2">
    <source>
        <dbReference type="ARBA" id="ARBA00022980"/>
    </source>
</evidence>
<name>A0A5E6M630_9BACT</name>
<dbReference type="Proteomes" id="UP000334923">
    <property type="component" value="Unassembled WGS sequence"/>
</dbReference>
<keyword evidence="3 4" id="KW-0687">Ribonucleoprotein</keyword>
<dbReference type="Pfam" id="PF00572">
    <property type="entry name" value="Ribosomal_L13"/>
    <property type="match status" value="1"/>
</dbReference>
<sequence length="161" mass="17826">MDAAGLTVVSRFLIVFLPVKSFSAKPAEVRRSWYILDAADQPVGRIAERAAVLLRGKHKPDYTPHVDTGDHVVVINAGRASFTGKKEVTKTYMRYSGFIGGHHSDTVRDVRGKKPAFLIEHAVKGMIAHNRLGRRIFQKLHVYVGEEHPHGAQQPVAAPNL</sequence>
<dbReference type="SUPFAM" id="SSF52161">
    <property type="entry name" value="Ribosomal protein L13"/>
    <property type="match status" value="1"/>
</dbReference>
<gene>
    <name evidence="4 5" type="primary">rplM</name>
    <name evidence="5" type="ORF">MAMT_00313</name>
</gene>
<dbReference type="AlphaFoldDB" id="A0A5E6M630"/>
<dbReference type="HAMAP" id="MF_01366">
    <property type="entry name" value="Ribosomal_uL13"/>
    <property type="match status" value="1"/>
</dbReference>
<dbReference type="GO" id="GO:0006412">
    <property type="term" value="P:translation"/>
    <property type="evidence" value="ECO:0007669"/>
    <property type="project" value="UniProtKB-UniRule"/>
</dbReference>
<dbReference type="GO" id="GO:0003735">
    <property type="term" value="F:structural constituent of ribosome"/>
    <property type="evidence" value="ECO:0007669"/>
    <property type="project" value="InterPro"/>
</dbReference>
<dbReference type="PANTHER" id="PTHR11545:SF2">
    <property type="entry name" value="LARGE RIBOSOMAL SUBUNIT PROTEIN UL13M"/>
    <property type="match status" value="1"/>
</dbReference>
<dbReference type="GO" id="GO:0022625">
    <property type="term" value="C:cytosolic large ribosomal subunit"/>
    <property type="evidence" value="ECO:0007669"/>
    <property type="project" value="TreeGrafter"/>
</dbReference>
<dbReference type="GO" id="GO:0017148">
    <property type="term" value="P:negative regulation of translation"/>
    <property type="evidence" value="ECO:0007669"/>
    <property type="project" value="TreeGrafter"/>
</dbReference>
<comment type="subunit">
    <text evidence="4">Part of the 50S ribosomal subunit.</text>
</comment>
<dbReference type="InterPro" id="IPR005822">
    <property type="entry name" value="Ribosomal_uL13"/>
</dbReference>
<dbReference type="InterPro" id="IPR036899">
    <property type="entry name" value="Ribosomal_uL13_sf"/>
</dbReference>
<evidence type="ECO:0000313" key="5">
    <source>
        <dbReference type="EMBL" id="VVM04806.1"/>
    </source>
</evidence>
<keyword evidence="2 4" id="KW-0689">Ribosomal protein</keyword>
<evidence type="ECO:0000313" key="6">
    <source>
        <dbReference type="Proteomes" id="UP000334923"/>
    </source>
</evidence>
<dbReference type="PANTHER" id="PTHR11545">
    <property type="entry name" value="RIBOSOMAL PROTEIN L13"/>
    <property type="match status" value="1"/>
</dbReference>
<organism evidence="5 6">
    <name type="scientific">Methylacidimicrobium tartarophylax</name>
    <dbReference type="NCBI Taxonomy" id="1041768"/>
    <lineage>
        <taxon>Bacteria</taxon>
        <taxon>Pseudomonadati</taxon>
        <taxon>Verrucomicrobiota</taxon>
        <taxon>Methylacidimicrobium</taxon>
    </lineage>
</organism>
<comment type="similarity">
    <text evidence="1 4">Belongs to the universal ribosomal protein uL13 family.</text>
</comment>
<dbReference type="NCBIfam" id="TIGR01066">
    <property type="entry name" value="rplM_bact"/>
    <property type="match status" value="1"/>
</dbReference>